<keyword evidence="2" id="KW-0472">Membrane</keyword>
<protein>
    <submittedName>
        <fullName evidence="3">Uncharacterized protein</fullName>
    </submittedName>
</protein>
<organism evidence="3 4">
    <name type="scientific">Petrolisthes cinctipes</name>
    <name type="common">Flat porcelain crab</name>
    <dbReference type="NCBI Taxonomy" id="88211"/>
    <lineage>
        <taxon>Eukaryota</taxon>
        <taxon>Metazoa</taxon>
        <taxon>Ecdysozoa</taxon>
        <taxon>Arthropoda</taxon>
        <taxon>Crustacea</taxon>
        <taxon>Multicrustacea</taxon>
        <taxon>Malacostraca</taxon>
        <taxon>Eumalacostraca</taxon>
        <taxon>Eucarida</taxon>
        <taxon>Decapoda</taxon>
        <taxon>Pleocyemata</taxon>
        <taxon>Anomura</taxon>
        <taxon>Galatheoidea</taxon>
        <taxon>Porcellanidae</taxon>
        <taxon>Petrolisthes</taxon>
    </lineage>
</organism>
<feature type="compositionally biased region" description="Basic and acidic residues" evidence="1">
    <location>
        <begin position="155"/>
        <end position="166"/>
    </location>
</feature>
<evidence type="ECO:0000313" key="3">
    <source>
        <dbReference type="EMBL" id="KAK3890472.1"/>
    </source>
</evidence>
<name>A0AAE1GD76_PETCI</name>
<comment type="caution">
    <text evidence="3">The sequence shown here is derived from an EMBL/GenBank/DDBJ whole genome shotgun (WGS) entry which is preliminary data.</text>
</comment>
<feature type="transmembrane region" description="Helical" evidence="2">
    <location>
        <begin position="75"/>
        <end position="98"/>
    </location>
</feature>
<reference evidence="3" key="1">
    <citation type="submission" date="2023-10" db="EMBL/GenBank/DDBJ databases">
        <title>Genome assemblies of two species of porcelain crab, Petrolisthes cinctipes and Petrolisthes manimaculis (Anomura: Porcellanidae).</title>
        <authorList>
            <person name="Angst P."/>
        </authorList>
    </citation>
    <scope>NUCLEOTIDE SEQUENCE</scope>
    <source>
        <strain evidence="3">PB745_01</strain>
        <tissue evidence="3">Gill</tissue>
    </source>
</reference>
<keyword evidence="2" id="KW-1133">Transmembrane helix</keyword>
<sequence>MILHDGQVILSQPWKSNPVHHVEVNLVESDGDGSNELIPDALYVIGPKSRLDMTPTTPPRPPHCLTLSPQNGVMMFLTAFFLITLVFLVVSVAINVCLYRQGGIQILNNFRQTACRRSVKNNNNTTERNNTSLTTVQQQQHNQIRRDQTANQVNKTDRDTTTEMGG</sequence>
<feature type="region of interest" description="Disordered" evidence="1">
    <location>
        <begin position="121"/>
        <end position="166"/>
    </location>
</feature>
<evidence type="ECO:0000313" key="4">
    <source>
        <dbReference type="Proteomes" id="UP001286313"/>
    </source>
</evidence>
<proteinExistence type="predicted"/>
<dbReference type="Proteomes" id="UP001286313">
    <property type="component" value="Unassembled WGS sequence"/>
</dbReference>
<gene>
    <name evidence="3" type="ORF">Pcinc_005552</name>
</gene>
<dbReference type="AlphaFoldDB" id="A0AAE1GD76"/>
<evidence type="ECO:0000256" key="2">
    <source>
        <dbReference type="SAM" id="Phobius"/>
    </source>
</evidence>
<dbReference type="EMBL" id="JAWQEG010000415">
    <property type="protein sequence ID" value="KAK3890472.1"/>
    <property type="molecule type" value="Genomic_DNA"/>
</dbReference>
<keyword evidence="2" id="KW-0812">Transmembrane</keyword>
<keyword evidence="4" id="KW-1185">Reference proteome</keyword>
<accession>A0AAE1GD76</accession>
<feature type="compositionally biased region" description="Low complexity" evidence="1">
    <location>
        <begin position="121"/>
        <end position="142"/>
    </location>
</feature>
<evidence type="ECO:0000256" key="1">
    <source>
        <dbReference type="SAM" id="MobiDB-lite"/>
    </source>
</evidence>